<reference evidence="2" key="2">
    <citation type="submission" date="2022-04" db="EMBL/GenBank/DDBJ databases">
        <title>Complete Genome Sequence of Flavobacterium sediminilitoris YSM-43, Isolated from a Tidal Sediment.</title>
        <authorList>
            <person name="Lee P.A."/>
        </authorList>
    </citation>
    <scope>NUCLEOTIDE SEQUENCE</scope>
    <source>
        <strain evidence="2">YSM-43</strain>
    </source>
</reference>
<feature type="transmembrane region" description="Helical" evidence="1">
    <location>
        <begin position="643"/>
        <end position="660"/>
    </location>
</feature>
<feature type="transmembrane region" description="Helical" evidence="1">
    <location>
        <begin position="369"/>
        <end position="389"/>
    </location>
</feature>
<feature type="transmembrane region" description="Helical" evidence="1">
    <location>
        <begin position="306"/>
        <end position="324"/>
    </location>
</feature>
<feature type="transmembrane region" description="Helical" evidence="1">
    <location>
        <begin position="543"/>
        <end position="560"/>
    </location>
</feature>
<sequence length="837" mass="95993">MIEALLLIVLVLLLVILSKLNTKNKEIQSSIYTLHEKLNTLKKDLDAKTFEKERIIQESSHPIAEKKPIPSEEVQKPIEVVPETVKSEIIKSVEEKPLSQKPIEVVANIKPKPVIEKPISPKPIVPQKSWFENFKEKNPDLEKFIGENLINKIGILILVLGISFFVKFAIDKDWINEPARVGIGILCGSLVMAIAHKLKKNFAAFSSVLVAGAISIFYFTIAIAFHEYHLFSQTVAFVIMVMITAFSTLVSVSYNRQELAVLSLIGGFAAPFMISTGEGNYIVLFTYIAILNIGILGIAYFKKWRVVTVLAFFFTVLLFTSWYIKELFDDKLPHSGALAFATLFYFIFSVVIVLNNIRNKGVFSLIEYFILVANTFFFFGIGMGILHNWGSSYKGMFTLLLAFYNIIYAIILYRKFGLDKNAIYLLIGLALTFITLTIPIQFEGNQITIFWAAEAVLLLWLSQKSQIKNFKLGAIIVQGLTIVSLVMDWDKYDYLIESLNIVLNSLFVSGFVVSISFFLTYWLLSKEKESQIIIFNIAFYRKIVLIIGIVITYLVGFLEIEYQAYQLLSNTASALSFLVTYHFLFVAILLFLVTRFKKEKAIKPLLGITILSVLFYIISFYSIPNNEMLENFMNNTNTKYAFYFHYIILGCLIYFGYVVFKEVTKEPRLKIFQNKLMPWLFVFAIVYILSNEIMIHSLNFSQDIIDKKELAVKFPKAKTFDYTIEYEKEYFVKNKLNNVKRQIIKIGYPILWGIFSFIFLIIGIKKQWKNLRIIALSLLGLTILKLFIYDIKNVSETGKIIAFILLGVLILIISFVYQKIKKLVVDEQPKPNSNEEV</sequence>
<protein>
    <submittedName>
        <fullName evidence="2">DUF2339 domain-containing protein</fullName>
    </submittedName>
</protein>
<feature type="transmembrane region" description="Helical" evidence="1">
    <location>
        <begin position="281"/>
        <end position="301"/>
    </location>
</feature>
<dbReference type="EMBL" id="CP090145">
    <property type="protein sequence ID" value="UOX34574.1"/>
    <property type="molecule type" value="Genomic_DNA"/>
</dbReference>
<feature type="transmembrane region" description="Helical" evidence="1">
    <location>
        <begin position="501"/>
        <end position="523"/>
    </location>
</feature>
<dbReference type="InterPro" id="IPR019286">
    <property type="entry name" value="DUF2339_TM"/>
</dbReference>
<feature type="transmembrane region" description="Helical" evidence="1">
    <location>
        <begin position="202"/>
        <end position="225"/>
    </location>
</feature>
<dbReference type="PANTHER" id="PTHR38434:SF1">
    <property type="entry name" value="BLL2549 PROTEIN"/>
    <property type="match status" value="1"/>
</dbReference>
<keyword evidence="1" id="KW-1133">Transmembrane helix</keyword>
<feature type="transmembrane region" description="Helical" evidence="1">
    <location>
        <begin position="746"/>
        <end position="764"/>
    </location>
</feature>
<reference evidence="2" key="1">
    <citation type="submission" date="2021-12" db="EMBL/GenBank/DDBJ databases">
        <authorList>
            <person name="Cha I.-T."/>
            <person name="Lee K.-E."/>
            <person name="Park S.-J."/>
        </authorList>
    </citation>
    <scope>NUCLEOTIDE SEQUENCE</scope>
    <source>
        <strain evidence="2">YSM-43</strain>
    </source>
</reference>
<feature type="transmembrane region" description="Helical" evidence="1">
    <location>
        <begin position="231"/>
        <end position="252"/>
    </location>
</feature>
<keyword evidence="3" id="KW-1185">Reference proteome</keyword>
<feature type="transmembrane region" description="Helical" evidence="1">
    <location>
        <begin position="395"/>
        <end position="413"/>
    </location>
</feature>
<feature type="transmembrane region" description="Helical" evidence="1">
    <location>
        <begin position="446"/>
        <end position="462"/>
    </location>
</feature>
<feature type="transmembrane region" description="Helical" evidence="1">
    <location>
        <begin position="469"/>
        <end position="489"/>
    </location>
</feature>
<feature type="transmembrane region" description="Helical" evidence="1">
    <location>
        <begin position="800"/>
        <end position="817"/>
    </location>
</feature>
<keyword evidence="1" id="KW-0472">Membrane</keyword>
<organism evidence="2 3">
    <name type="scientific">Flavobacterium sediminilitoris</name>
    <dbReference type="NCBI Taxonomy" id="2024526"/>
    <lineage>
        <taxon>Bacteria</taxon>
        <taxon>Pseudomonadati</taxon>
        <taxon>Bacteroidota</taxon>
        <taxon>Flavobacteriia</taxon>
        <taxon>Flavobacteriales</taxon>
        <taxon>Flavobacteriaceae</taxon>
        <taxon>Flavobacterium</taxon>
    </lineage>
</organism>
<dbReference type="Pfam" id="PF10101">
    <property type="entry name" value="DUF2339"/>
    <property type="match status" value="1"/>
</dbReference>
<dbReference type="PANTHER" id="PTHR38434">
    <property type="entry name" value="BLL2549 PROTEIN"/>
    <property type="match status" value="1"/>
</dbReference>
<keyword evidence="1" id="KW-0812">Transmembrane</keyword>
<feature type="transmembrane region" description="Helical" evidence="1">
    <location>
        <begin position="336"/>
        <end position="357"/>
    </location>
</feature>
<feature type="transmembrane region" description="Helical" evidence="1">
    <location>
        <begin position="672"/>
        <end position="690"/>
    </location>
</feature>
<feature type="transmembrane region" description="Helical" evidence="1">
    <location>
        <begin position="605"/>
        <end position="623"/>
    </location>
</feature>
<feature type="transmembrane region" description="Helical" evidence="1">
    <location>
        <begin position="771"/>
        <end position="788"/>
    </location>
</feature>
<feature type="transmembrane region" description="Helical" evidence="1">
    <location>
        <begin position="259"/>
        <end position="275"/>
    </location>
</feature>
<feature type="transmembrane region" description="Helical" evidence="1">
    <location>
        <begin position="572"/>
        <end position="593"/>
    </location>
</feature>
<evidence type="ECO:0000313" key="2">
    <source>
        <dbReference type="EMBL" id="UOX34574.1"/>
    </source>
</evidence>
<evidence type="ECO:0000313" key="3">
    <source>
        <dbReference type="Proteomes" id="UP000830454"/>
    </source>
</evidence>
<feature type="transmembrane region" description="Helical" evidence="1">
    <location>
        <begin position="149"/>
        <end position="170"/>
    </location>
</feature>
<accession>A0ABY4HNX9</accession>
<evidence type="ECO:0000256" key="1">
    <source>
        <dbReference type="SAM" id="Phobius"/>
    </source>
</evidence>
<feature type="transmembrane region" description="Helical" evidence="1">
    <location>
        <begin position="422"/>
        <end position="440"/>
    </location>
</feature>
<proteinExistence type="predicted"/>
<name>A0ABY4HNX9_9FLAO</name>
<dbReference type="Proteomes" id="UP000830454">
    <property type="component" value="Chromosome"/>
</dbReference>
<dbReference type="RefSeq" id="WP_246917605.1">
    <property type="nucleotide sequence ID" value="NZ_CP090145.1"/>
</dbReference>
<gene>
    <name evidence="2" type="ORF">LXD69_03475</name>
</gene>